<dbReference type="RefSeq" id="WP_277358452.1">
    <property type="nucleotide sequence ID" value="NZ_JAROKN010000019.1"/>
</dbReference>
<dbReference type="InterPro" id="IPR052159">
    <property type="entry name" value="Competence_DNA_uptake"/>
</dbReference>
<gene>
    <name evidence="2" type="ORF">P4U43_09120</name>
</gene>
<evidence type="ECO:0000259" key="1">
    <source>
        <dbReference type="Pfam" id="PF00753"/>
    </source>
</evidence>
<proteinExistence type="predicted"/>
<accession>A0ABT6CY10</accession>
<dbReference type="SUPFAM" id="SSF56281">
    <property type="entry name" value="Metallo-hydrolase/oxidoreductase"/>
    <property type="match status" value="1"/>
</dbReference>
<reference evidence="2 3" key="1">
    <citation type="journal article" date="2023" name="Int. J. Syst. Evol. Microbiol.">
        <title>Arthrobacter vasquezii sp. nov., isolated from a soil sample from Union Glacier, Antarctica.</title>
        <authorList>
            <person name="Valenzuela-Ibaceta F."/>
            <person name="Carrasco V."/>
            <person name="Lagos-Moraga S."/>
            <person name="Dietz-Vargas C."/>
            <person name="Navarro C.A."/>
            <person name="Perez-Donoso J.M."/>
        </authorList>
    </citation>
    <scope>NUCLEOTIDE SEQUENCE [LARGE SCALE GENOMIC DNA]</scope>
    <source>
        <strain evidence="2 3">EH-1B-1</strain>
    </source>
</reference>
<dbReference type="EMBL" id="JAROKN010000019">
    <property type="protein sequence ID" value="MDF9277949.1"/>
    <property type="molecule type" value="Genomic_DNA"/>
</dbReference>
<dbReference type="Proteomes" id="UP001220456">
    <property type="component" value="Unassembled WGS sequence"/>
</dbReference>
<protein>
    <submittedName>
        <fullName evidence="2">MBL fold metallo-hydrolase</fullName>
    </submittedName>
</protein>
<dbReference type="Gene3D" id="3.60.15.10">
    <property type="entry name" value="Ribonuclease Z/Hydroxyacylglutathione hydrolase-like"/>
    <property type="match status" value="1"/>
</dbReference>
<name>A0ABT6CY10_9MICC</name>
<organism evidence="2 3">
    <name type="scientific">Arthrobacter vasquezii</name>
    <dbReference type="NCBI Taxonomy" id="2977629"/>
    <lineage>
        <taxon>Bacteria</taxon>
        <taxon>Bacillati</taxon>
        <taxon>Actinomycetota</taxon>
        <taxon>Actinomycetes</taxon>
        <taxon>Micrococcales</taxon>
        <taxon>Micrococcaceae</taxon>
        <taxon>Arthrobacter</taxon>
    </lineage>
</organism>
<sequence length="372" mass="41512">MRINVVNVGDGACTVLRHQSETMVMDCGSWHSSDGKDPAMLLRATLGAVASMPSTVVVTHFDLDHWLGLKAFADASPSGSEHVRLIHPRLPSLVRPVQASLLAYQTLHFTAPERSSLDLFQAWESKSAVLSRTSACAGNIFTAVGTRWKVLWPPRELEARVSNAFARVAKEAEDLAKEYEPLRRALDWANNSPFFMDDDEEQANDLLDEFNPVVDEDVALPGDYDLFDSYAVDGFADAPDGLRERLQKNRRDVQRINNELSLVVEEVHGRFLNLGDIQKWGLNELIRRRAMQECYDTILAPHHGTQAPGVRTASDFPWSRLVIAQNGAGHHPRLRKELSAHTHKLISTADSGSVTIRGRYHCPTAYCSCRHP</sequence>
<dbReference type="PANTHER" id="PTHR30619:SF1">
    <property type="entry name" value="RECOMBINATION PROTEIN 2"/>
    <property type="match status" value="1"/>
</dbReference>
<dbReference type="InterPro" id="IPR001279">
    <property type="entry name" value="Metallo-B-lactamas"/>
</dbReference>
<evidence type="ECO:0000313" key="3">
    <source>
        <dbReference type="Proteomes" id="UP001220456"/>
    </source>
</evidence>
<evidence type="ECO:0000313" key="2">
    <source>
        <dbReference type="EMBL" id="MDF9277949.1"/>
    </source>
</evidence>
<feature type="domain" description="Metallo-beta-lactamase" evidence="1">
    <location>
        <begin position="8"/>
        <end position="91"/>
    </location>
</feature>
<comment type="caution">
    <text evidence="2">The sequence shown here is derived from an EMBL/GenBank/DDBJ whole genome shotgun (WGS) entry which is preliminary data.</text>
</comment>
<keyword evidence="3" id="KW-1185">Reference proteome</keyword>
<dbReference type="PANTHER" id="PTHR30619">
    <property type="entry name" value="DNA INTERNALIZATION/COMPETENCE PROTEIN COMEC/REC2"/>
    <property type="match status" value="1"/>
</dbReference>
<dbReference type="InterPro" id="IPR036866">
    <property type="entry name" value="RibonucZ/Hydroxyglut_hydro"/>
</dbReference>
<dbReference type="Pfam" id="PF00753">
    <property type="entry name" value="Lactamase_B"/>
    <property type="match status" value="1"/>
</dbReference>